<dbReference type="OrthoDB" id="9815264at2"/>
<feature type="domain" description="Phosphomevalonate dehydratase small subunit-like" evidence="2">
    <location>
        <begin position="28"/>
        <end position="105"/>
    </location>
</feature>
<evidence type="ECO:0000313" key="3">
    <source>
        <dbReference type="EMBL" id="SHJ04147.1"/>
    </source>
</evidence>
<name>A0A1M6G2U2_9FIRM</name>
<keyword evidence="1" id="KW-0456">Lyase</keyword>
<dbReference type="SUPFAM" id="SSF52016">
    <property type="entry name" value="LeuD/IlvD-like"/>
    <property type="match status" value="1"/>
</dbReference>
<gene>
    <name evidence="3" type="ORF">SAMN02745751_01634</name>
</gene>
<reference evidence="3 4" key="1">
    <citation type="submission" date="2016-11" db="EMBL/GenBank/DDBJ databases">
        <authorList>
            <person name="Jaros S."/>
            <person name="Januszkiewicz K."/>
            <person name="Wedrychowicz H."/>
        </authorList>
    </citation>
    <scope>NUCLEOTIDE SEQUENCE [LARGE SCALE GENOMIC DNA]</scope>
    <source>
        <strain evidence="3 4">DSM 17477</strain>
    </source>
</reference>
<sequence length="139" mass="14655">MEKIIIKGRGAIKGIVEGEALVCPKSIAGWGGIDPATGIIKEPMNVNKGKTIKDKILVMSGSKGSNGWSCYFGAARAAGSAPKGWLFTRIDSSSGVASAVMQIPTIVDFLEDQDPCELISDGDWVKMDGNTGIVEILKK</sequence>
<dbReference type="Proteomes" id="UP000184052">
    <property type="component" value="Unassembled WGS sequence"/>
</dbReference>
<dbReference type="InterPro" id="IPR002840">
    <property type="entry name" value="PMDh-S-like_dom"/>
</dbReference>
<evidence type="ECO:0000313" key="4">
    <source>
        <dbReference type="Proteomes" id="UP000184052"/>
    </source>
</evidence>
<dbReference type="AlphaFoldDB" id="A0A1M6G2U2"/>
<dbReference type="GO" id="GO:0016829">
    <property type="term" value="F:lyase activity"/>
    <property type="evidence" value="ECO:0007669"/>
    <property type="project" value="UniProtKB-KW"/>
</dbReference>
<keyword evidence="4" id="KW-1185">Reference proteome</keyword>
<organism evidence="3 4">
    <name type="scientific">Dethiosulfatibacter aminovorans DSM 17477</name>
    <dbReference type="NCBI Taxonomy" id="1121476"/>
    <lineage>
        <taxon>Bacteria</taxon>
        <taxon>Bacillati</taxon>
        <taxon>Bacillota</taxon>
        <taxon>Tissierellia</taxon>
        <taxon>Dethiosulfatibacter</taxon>
    </lineage>
</organism>
<dbReference type="RefSeq" id="WP_073049088.1">
    <property type="nucleotide sequence ID" value="NZ_FQZL01000009.1"/>
</dbReference>
<protein>
    <submittedName>
        <fullName evidence="3">Predicted aconitase subunit 2</fullName>
    </submittedName>
</protein>
<accession>A0A1M6G2U2</accession>
<proteinExistence type="predicted"/>
<dbReference type="Pfam" id="PF01989">
    <property type="entry name" value="AcnX_swivel_put"/>
    <property type="match status" value="1"/>
</dbReference>
<dbReference type="EMBL" id="FQZL01000009">
    <property type="protein sequence ID" value="SHJ04147.1"/>
    <property type="molecule type" value="Genomic_DNA"/>
</dbReference>
<dbReference type="STRING" id="1121476.SAMN02745751_01634"/>
<evidence type="ECO:0000256" key="1">
    <source>
        <dbReference type="ARBA" id="ARBA00023239"/>
    </source>
</evidence>
<evidence type="ECO:0000259" key="2">
    <source>
        <dbReference type="Pfam" id="PF01989"/>
    </source>
</evidence>
<dbReference type="Gene3D" id="3.50.30.10">
    <property type="entry name" value="Phosphohistidine domain"/>
    <property type="match status" value="1"/>
</dbReference>